<dbReference type="Proteomes" id="UP000799444">
    <property type="component" value="Unassembled WGS sequence"/>
</dbReference>
<feature type="transmembrane region" description="Helical" evidence="2">
    <location>
        <begin position="463"/>
        <end position="484"/>
    </location>
</feature>
<feature type="transmembrane region" description="Helical" evidence="2">
    <location>
        <begin position="211"/>
        <end position="234"/>
    </location>
</feature>
<comment type="caution">
    <text evidence="3">The sequence shown here is derived from an EMBL/GenBank/DDBJ whole genome shotgun (WGS) entry which is preliminary data.</text>
</comment>
<feature type="transmembrane region" description="Helical" evidence="2">
    <location>
        <begin position="491"/>
        <end position="514"/>
    </location>
</feature>
<gene>
    <name evidence="3" type="ORF">EJ04DRAFT_507599</name>
</gene>
<feature type="transmembrane region" description="Helical" evidence="2">
    <location>
        <begin position="246"/>
        <end position="265"/>
    </location>
</feature>
<feature type="transmembrane region" description="Helical" evidence="2">
    <location>
        <begin position="78"/>
        <end position="97"/>
    </location>
</feature>
<feature type="compositionally biased region" description="Pro residues" evidence="1">
    <location>
        <begin position="638"/>
        <end position="650"/>
    </location>
</feature>
<dbReference type="PANTHER" id="PTHR42101:SF1">
    <property type="entry name" value="LOW TEMPERATURE REQUIREMENT A"/>
    <property type="match status" value="1"/>
</dbReference>
<evidence type="ECO:0000313" key="4">
    <source>
        <dbReference type="Proteomes" id="UP000799444"/>
    </source>
</evidence>
<dbReference type="InterPro" id="IPR010640">
    <property type="entry name" value="Low_temperature_requirement_A"/>
</dbReference>
<evidence type="ECO:0000313" key="3">
    <source>
        <dbReference type="EMBL" id="KAF2741190.1"/>
    </source>
</evidence>
<feature type="compositionally biased region" description="Basic and acidic residues" evidence="1">
    <location>
        <begin position="567"/>
        <end position="597"/>
    </location>
</feature>
<feature type="transmembrane region" description="Helical" evidence="2">
    <location>
        <begin position="174"/>
        <end position="199"/>
    </location>
</feature>
<organism evidence="3 4">
    <name type="scientific">Polyplosphaeria fusca</name>
    <dbReference type="NCBI Taxonomy" id="682080"/>
    <lineage>
        <taxon>Eukaryota</taxon>
        <taxon>Fungi</taxon>
        <taxon>Dikarya</taxon>
        <taxon>Ascomycota</taxon>
        <taxon>Pezizomycotina</taxon>
        <taxon>Dothideomycetes</taxon>
        <taxon>Pleosporomycetidae</taxon>
        <taxon>Pleosporales</taxon>
        <taxon>Tetraplosphaeriaceae</taxon>
        <taxon>Polyplosphaeria</taxon>
    </lineage>
</organism>
<protein>
    <recommendedName>
        <fullName evidence="5">Bacterial low temperature requirement A protein-domain-containing protein</fullName>
    </recommendedName>
</protein>
<proteinExistence type="predicted"/>
<feature type="region of interest" description="Disordered" evidence="1">
    <location>
        <begin position="567"/>
        <end position="620"/>
    </location>
</feature>
<feature type="transmembrane region" description="Helical" evidence="2">
    <location>
        <begin position="520"/>
        <end position="543"/>
    </location>
</feature>
<feature type="region of interest" description="Disordered" evidence="1">
    <location>
        <begin position="638"/>
        <end position="670"/>
    </location>
</feature>
<evidence type="ECO:0000256" key="2">
    <source>
        <dbReference type="SAM" id="Phobius"/>
    </source>
</evidence>
<keyword evidence="2" id="KW-0812">Transmembrane</keyword>
<accession>A0A9P4RBS7</accession>
<dbReference type="OrthoDB" id="3177213at2759"/>
<evidence type="ECO:0000256" key="1">
    <source>
        <dbReference type="SAM" id="MobiDB-lite"/>
    </source>
</evidence>
<reference evidence="3" key="1">
    <citation type="journal article" date="2020" name="Stud. Mycol.">
        <title>101 Dothideomycetes genomes: a test case for predicting lifestyles and emergence of pathogens.</title>
        <authorList>
            <person name="Haridas S."/>
            <person name="Albert R."/>
            <person name="Binder M."/>
            <person name="Bloem J."/>
            <person name="Labutti K."/>
            <person name="Salamov A."/>
            <person name="Andreopoulos B."/>
            <person name="Baker S."/>
            <person name="Barry K."/>
            <person name="Bills G."/>
            <person name="Bluhm B."/>
            <person name="Cannon C."/>
            <person name="Castanera R."/>
            <person name="Culley D."/>
            <person name="Daum C."/>
            <person name="Ezra D."/>
            <person name="Gonzalez J."/>
            <person name="Henrissat B."/>
            <person name="Kuo A."/>
            <person name="Liang C."/>
            <person name="Lipzen A."/>
            <person name="Lutzoni F."/>
            <person name="Magnuson J."/>
            <person name="Mondo S."/>
            <person name="Nolan M."/>
            <person name="Ohm R."/>
            <person name="Pangilinan J."/>
            <person name="Park H.-J."/>
            <person name="Ramirez L."/>
            <person name="Alfaro M."/>
            <person name="Sun H."/>
            <person name="Tritt A."/>
            <person name="Yoshinaga Y."/>
            <person name="Zwiers L.-H."/>
            <person name="Turgeon B."/>
            <person name="Goodwin S."/>
            <person name="Spatafora J."/>
            <person name="Crous P."/>
            <person name="Grigoriev I."/>
        </authorList>
    </citation>
    <scope>NUCLEOTIDE SEQUENCE</scope>
    <source>
        <strain evidence="3">CBS 125425</strain>
    </source>
</reference>
<feature type="transmembrane region" description="Helical" evidence="2">
    <location>
        <begin position="277"/>
        <end position="295"/>
    </location>
</feature>
<name>A0A9P4RBS7_9PLEO</name>
<dbReference type="Pfam" id="PF06772">
    <property type="entry name" value="LtrA"/>
    <property type="match status" value="1"/>
</dbReference>
<feature type="transmembrane region" description="Helical" evidence="2">
    <location>
        <begin position="143"/>
        <end position="168"/>
    </location>
</feature>
<keyword evidence="4" id="KW-1185">Reference proteome</keyword>
<keyword evidence="2" id="KW-0472">Membrane</keyword>
<sequence length="670" mass="74965">MGFAFGRHKRDVDAEKHLKRLHATTPWIESPLKGADDEKLVFAQRHEANSAELFYDLFFVANLATFTTYHSITDMQYLVAYIGFFAILWSTWFQSVLHDVRFARDSIYERVCKTIQFITFVGLALVGSNFNPTKKGSNTNFRILCYVLVISRALLAIQYLVVLFYIAAAKFSKLFLPLGLIVGIYSIAAIVFGVMTPAFQEVEKPNRAIYSVWYVVMILESAGVVIISCIWRMLSFKKTHLMERMSLLTLIVIGEGAIGVTKTVSRMMGKSGLDPESCGLIMCIIMVLVLIWALYFDNFPHGHYGTIRQQIWSLLHFPLQLAIVGVVEGSQQVALARYVLKNYIKIEKSIVDYCVNQNLDGAKLRDSLYKLVDYWQFDSKIETYGFAEYIGEIVDQVGNSTGICSPANATEYSNTGEWPFEFYNITMSMFDGVFQGLGMKLPIDKLEMSNASEIAVKSWKIVYLYYWISFCLLIATLIIFLFLIRRHKADLFDFVSVIARLVALIIGGILIALVANQEALFTFIGSPGVLPTCLALLFLILVFDKISAVFCNWRLLKSGQPYALEREEHEHHEGGHGHGEAHEHAHASGHAHHDSMASHRKSARWSTYSDTEPLTGATSYEGGGQAYVMSPLMSPPMMSPPVPSPNPLAPSPSHAPGGYMPVSGGQNYGA</sequence>
<keyword evidence="2" id="KW-1133">Transmembrane helix</keyword>
<evidence type="ECO:0008006" key="5">
    <source>
        <dbReference type="Google" id="ProtNLM"/>
    </source>
</evidence>
<dbReference type="PANTHER" id="PTHR42101">
    <property type="entry name" value="CHROMOSOME 16, WHOLE GENOME SHOTGUN SEQUENCE"/>
    <property type="match status" value="1"/>
</dbReference>
<dbReference type="AlphaFoldDB" id="A0A9P4RBS7"/>
<dbReference type="EMBL" id="ML996098">
    <property type="protein sequence ID" value="KAF2741190.1"/>
    <property type="molecule type" value="Genomic_DNA"/>
</dbReference>
<feature type="compositionally biased region" description="Polar residues" evidence="1">
    <location>
        <begin position="604"/>
        <end position="618"/>
    </location>
</feature>